<name>A0AAP3YGR5_BACAM</name>
<organism evidence="1 2">
    <name type="scientific">Bacillus amyloliquefaciens</name>
    <name type="common">Bacillus velezensis</name>
    <dbReference type="NCBI Taxonomy" id="1390"/>
    <lineage>
        <taxon>Bacteria</taxon>
        <taxon>Bacillati</taxon>
        <taxon>Bacillota</taxon>
        <taxon>Bacilli</taxon>
        <taxon>Bacillales</taxon>
        <taxon>Bacillaceae</taxon>
        <taxon>Bacillus</taxon>
        <taxon>Bacillus amyloliquefaciens group</taxon>
    </lineage>
</organism>
<comment type="caution">
    <text evidence="1">The sequence shown here is derived from an EMBL/GenBank/DDBJ whole genome shotgun (WGS) entry which is preliminary data.</text>
</comment>
<dbReference type="Proteomes" id="UP001222377">
    <property type="component" value="Unassembled WGS sequence"/>
</dbReference>
<proteinExistence type="predicted"/>
<evidence type="ECO:0000313" key="1">
    <source>
        <dbReference type="EMBL" id="MDF4194886.1"/>
    </source>
</evidence>
<dbReference type="AlphaFoldDB" id="A0AAP3YGR5"/>
<dbReference type="RefSeq" id="WP_017697096.1">
    <property type="nucleotide sequence ID" value="NZ_CP187723.1"/>
</dbReference>
<gene>
    <name evidence="1" type="ORF">PV946_14095</name>
</gene>
<sequence>MELTKKITTAIGTYEIKLSVEEGTGLGWDILEWKVKDLTTESLLAVGNGVPGLSTGLRKWSLIEQVKKIIERVEADELRRKNKNKDIEEFNDWNGVLNA</sequence>
<evidence type="ECO:0000313" key="2">
    <source>
        <dbReference type="Proteomes" id="UP001222377"/>
    </source>
</evidence>
<protein>
    <submittedName>
        <fullName evidence="1">Uncharacterized protein</fullName>
    </submittedName>
</protein>
<reference evidence="1" key="1">
    <citation type="submission" date="2023-02" db="EMBL/GenBank/DDBJ databases">
        <title>Draft Whole-Genome Sequences of Bacillus Strains of Potential Probiotic for Poultry.</title>
        <authorList>
            <person name="Ma L.M."/>
            <person name="Lopez-Guerra N."/>
            <person name="Zhang G."/>
        </authorList>
    </citation>
    <scope>NUCLEOTIDE SEQUENCE</scope>
    <source>
        <strain evidence="1">OSU1013-24</strain>
    </source>
</reference>
<dbReference type="EMBL" id="JARKHX010000004">
    <property type="protein sequence ID" value="MDF4194886.1"/>
    <property type="molecule type" value="Genomic_DNA"/>
</dbReference>
<accession>A0AAP3YGR5</accession>